<evidence type="ECO:0000313" key="2">
    <source>
        <dbReference type="EMBL" id="KAK7537400.1"/>
    </source>
</evidence>
<evidence type="ECO:0000256" key="1">
    <source>
        <dbReference type="SAM" id="MobiDB-lite"/>
    </source>
</evidence>
<reference evidence="2 3" key="1">
    <citation type="submission" date="2024-04" db="EMBL/GenBank/DDBJ databases">
        <title>Phyllosticta paracitricarpa is synonymous to the EU quarantine fungus P. citricarpa based on phylogenomic analyses.</title>
        <authorList>
            <consortium name="Lawrence Berkeley National Laboratory"/>
            <person name="Van ingen-buijs V.A."/>
            <person name="Van westerhoven A.C."/>
            <person name="Haridas S."/>
            <person name="Skiadas P."/>
            <person name="Martin F."/>
            <person name="Groenewald J.Z."/>
            <person name="Crous P.W."/>
            <person name="Seidl M.F."/>
        </authorList>
    </citation>
    <scope>NUCLEOTIDE SEQUENCE [LARGE SCALE GENOMIC DNA]</scope>
    <source>
        <strain evidence="2 3">CPC 17464</strain>
    </source>
</reference>
<organism evidence="2 3">
    <name type="scientific">Phyllosticta citribraziliensis</name>
    <dbReference type="NCBI Taxonomy" id="989973"/>
    <lineage>
        <taxon>Eukaryota</taxon>
        <taxon>Fungi</taxon>
        <taxon>Dikarya</taxon>
        <taxon>Ascomycota</taxon>
        <taxon>Pezizomycotina</taxon>
        <taxon>Dothideomycetes</taxon>
        <taxon>Dothideomycetes incertae sedis</taxon>
        <taxon>Botryosphaeriales</taxon>
        <taxon>Phyllostictaceae</taxon>
        <taxon>Phyllosticta</taxon>
    </lineage>
</organism>
<dbReference type="RefSeq" id="XP_066655551.1">
    <property type="nucleotide sequence ID" value="XM_066795766.1"/>
</dbReference>
<accession>A0ABR1LQE0</accession>
<dbReference type="EMBL" id="JBBPEH010000006">
    <property type="protein sequence ID" value="KAK7537400.1"/>
    <property type="molecule type" value="Genomic_DNA"/>
</dbReference>
<dbReference type="Proteomes" id="UP001360953">
    <property type="component" value="Unassembled WGS sequence"/>
</dbReference>
<gene>
    <name evidence="2" type="ORF">J3D65DRAFT_379245</name>
</gene>
<feature type="region of interest" description="Disordered" evidence="1">
    <location>
        <begin position="197"/>
        <end position="239"/>
    </location>
</feature>
<comment type="caution">
    <text evidence="2">The sequence shown here is derived from an EMBL/GenBank/DDBJ whole genome shotgun (WGS) entry which is preliminary data.</text>
</comment>
<feature type="compositionally biased region" description="Polar residues" evidence="1">
    <location>
        <begin position="204"/>
        <end position="223"/>
    </location>
</feature>
<keyword evidence="3" id="KW-1185">Reference proteome</keyword>
<protein>
    <submittedName>
        <fullName evidence="2">Uncharacterized protein</fullName>
    </submittedName>
</protein>
<sequence>MCPSFCSRKPSLPVAASPILSNNFLESLQPCCSALLSLLAGQTVRGASPHNFSYQGSLNNTGAFSSMPNQSLPTSMAMDFATTTEDLAAFANVLETYTDWIRPSAKAPELSIATHDLPSLPNSSLPVRPRSSPCAFSPVSQGGSKAFDCWPSTLVHGFSSSTQGNLCAPRNHQVPFSQPTATSSQSSTVTATHFAAPVPLRPYPSSNANNNMPIRGASRSNSRGKGASKPNKPKKLGAGIGSIKRQTLKRAGSFGPGHYRQPKTEDAIAKEKMAKFLLEVKVENDIPWKGVREAFLAKREEDCTVEQLQMRFTRFCRDTGLWTEEDNDLLKQGKYNMTKFAIIKERMHDTQILSKLGNPYAPLPQVLSAHPLERTPSTEEVQSMAWLRSE</sequence>
<proteinExistence type="predicted"/>
<evidence type="ECO:0000313" key="3">
    <source>
        <dbReference type="Proteomes" id="UP001360953"/>
    </source>
</evidence>
<name>A0ABR1LQE0_9PEZI</name>
<dbReference type="GeneID" id="92028672"/>